<dbReference type="EnsemblMetazoa" id="AMAM016413-RA">
    <property type="protein sequence ID" value="AMAM016413-PA"/>
    <property type="gene ID" value="AMAM016413"/>
</dbReference>
<organism evidence="2 3">
    <name type="scientific">Anopheles maculatus</name>
    <dbReference type="NCBI Taxonomy" id="74869"/>
    <lineage>
        <taxon>Eukaryota</taxon>
        <taxon>Metazoa</taxon>
        <taxon>Ecdysozoa</taxon>
        <taxon>Arthropoda</taxon>
        <taxon>Hexapoda</taxon>
        <taxon>Insecta</taxon>
        <taxon>Pterygota</taxon>
        <taxon>Neoptera</taxon>
        <taxon>Endopterygota</taxon>
        <taxon>Diptera</taxon>
        <taxon>Nematocera</taxon>
        <taxon>Culicoidea</taxon>
        <taxon>Culicidae</taxon>
        <taxon>Anophelinae</taxon>
        <taxon>Anopheles</taxon>
        <taxon>Anopheles maculatus group</taxon>
    </lineage>
</organism>
<evidence type="ECO:0000256" key="1">
    <source>
        <dbReference type="SAM" id="MobiDB-lite"/>
    </source>
</evidence>
<protein>
    <submittedName>
        <fullName evidence="2">Uncharacterized protein</fullName>
    </submittedName>
</protein>
<dbReference type="Proteomes" id="UP000075901">
    <property type="component" value="Unassembled WGS sequence"/>
</dbReference>
<feature type="region of interest" description="Disordered" evidence="1">
    <location>
        <begin position="171"/>
        <end position="248"/>
    </location>
</feature>
<evidence type="ECO:0000313" key="3">
    <source>
        <dbReference type="Proteomes" id="UP000075901"/>
    </source>
</evidence>
<keyword evidence="3" id="KW-1185">Reference proteome</keyword>
<proteinExistence type="predicted"/>
<dbReference type="AlphaFoldDB" id="A0A182SZ88"/>
<evidence type="ECO:0000313" key="2">
    <source>
        <dbReference type="EnsemblMetazoa" id="AMAM016413-PA"/>
    </source>
</evidence>
<sequence length="264" mass="29192">NKPFVNSAIHELEKKLSSATAKLSCQQQSESNYQQQHLHQHHHQQYIASSYPPIHQQYQGQQDLPHYTQHLAQSHYHPLGPTQQFYEEPSHRVPVEEEGKFYITNHANSLTGQQQAPTSSECSGLHAILQVIRAEQQQQQEQQQQEKQQARKEPNVSKHCDLYIATATTTCSPPSRAHPASSTNQPAQQPPGASSQAPKFSAVNFRRVQRHPPVSFPKRPLVTQRSLGSPPSVNVGSSYSPSGSAGSSVAFATASSIANGQQQQ</sequence>
<accession>A0A182SZ88</accession>
<feature type="compositionally biased region" description="Low complexity" evidence="1">
    <location>
        <begin position="185"/>
        <end position="198"/>
    </location>
</feature>
<reference evidence="3" key="1">
    <citation type="submission" date="2013-09" db="EMBL/GenBank/DDBJ databases">
        <title>The Genome Sequence of Anopheles maculatus species B.</title>
        <authorList>
            <consortium name="The Broad Institute Genomics Platform"/>
            <person name="Neafsey D.E."/>
            <person name="Besansky N."/>
            <person name="Howell P."/>
            <person name="Walton C."/>
            <person name="Young S.K."/>
            <person name="Zeng Q."/>
            <person name="Gargeya S."/>
            <person name="Fitzgerald M."/>
            <person name="Haas B."/>
            <person name="Abouelleil A."/>
            <person name="Allen A.W."/>
            <person name="Alvarado L."/>
            <person name="Arachchi H.M."/>
            <person name="Berlin A.M."/>
            <person name="Chapman S.B."/>
            <person name="Gainer-Dewar J."/>
            <person name="Goldberg J."/>
            <person name="Griggs A."/>
            <person name="Gujja S."/>
            <person name="Hansen M."/>
            <person name="Howarth C."/>
            <person name="Imamovic A."/>
            <person name="Ireland A."/>
            <person name="Larimer J."/>
            <person name="McCowan C."/>
            <person name="Murphy C."/>
            <person name="Pearson M."/>
            <person name="Poon T.W."/>
            <person name="Priest M."/>
            <person name="Roberts A."/>
            <person name="Saif S."/>
            <person name="Shea T."/>
            <person name="Sisk P."/>
            <person name="Sykes S."/>
            <person name="Wortman J."/>
            <person name="Nusbaum C."/>
            <person name="Birren B."/>
        </authorList>
    </citation>
    <scope>NUCLEOTIDE SEQUENCE [LARGE SCALE GENOMIC DNA]</scope>
    <source>
        <strain evidence="3">maculatus3</strain>
    </source>
</reference>
<dbReference type="VEuPathDB" id="VectorBase:AMAM016413"/>
<reference evidence="2" key="2">
    <citation type="submission" date="2020-05" db="UniProtKB">
        <authorList>
            <consortium name="EnsemblMetazoa"/>
        </authorList>
    </citation>
    <scope>IDENTIFICATION</scope>
    <source>
        <strain evidence="2">maculatus3</strain>
    </source>
</reference>
<feature type="compositionally biased region" description="Low complexity" evidence="1">
    <location>
        <begin position="226"/>
        <end position="248"/>
    </location>
</feature>
<name>A0A182SZ88_9DIPT</name>